<name>A0A813KBB3_POLGL</name>
<feature type="region of interest" description="Disordered" evidence="1">
    <location>
        <begin position="241"/>
        <end position="268"/>
    </location>
</feature>
<proteinExistence type="predicted"/>
<accession>A0A813KBB3</accession>
<sequence>MASASPELALDVSRLMDAVREEVTQLMLEGVQKTASFCASLCAERIVAARREMQRRWAEERRELEKLYGIPGLANGHASWTAATTAVPLQMPTAHAPPVKTPTPCAAAGAGPMSPFPKPAAELDFRSAAPAPHPLSMETLQPPSAKANGGPARGYGGQLPGSPDRAAAHQVHLRREQEASPTALALIDAKMTLPQEAAYDAHYIDAYDAVQSLEERNHLAARALDLLDEAMAAAETSCGISGVDHRAAPGRPQPPRSVQVVQQPNPTQ</sequence>
<dbReference type="Proteomes" id="UP000626109">
    <property type="component" value="Unassembled WGS sequence"/>
</dbReference>
<organism evidence="2 3">
    <name type="scientific">Polarella glacialis</name>
    <name type="common">Dinoflagellate</name>
    <dbReference type="NCBI Taxonomy" id="89957"/>
    <lineage>
        <taxon>Eukaryota</taxon>
        <taxon>Sar</taxon>
        <taxon>Alveolata</taxon>
        <taxon>Dinophyceae</taxon>
        <taxon>Suessiales</taxon>
        <taxon>Suessiaceae</taxon>
        <taxon>Polarella</taxon>
    </lineage>
</organism>
<feature type="compositionally biased region" description="Low complexity" evidence="1">
    <location>
        <begin position="256"/>
        <end position="268"/>
    </location>
</feature>
<evidence type="ECO:0000313" key="3">
    <source>
        <dbReference type="Proteomes" id="UP000626109"/>
    </source>
</evidence>
<reference evidence="2" key="1">
    <citation type="submission" date="2021-02" db="EMBL/GenBank/DDBJ databases">
        <authorList>
            <person name="Dougan E. K."/>
            <person name="Rhodes N."/>
            <person name="Thang M."/>
            <person name="Chan C."/>
        </authorList>
    </citation>
    <scope>NUCLEOTIDE SEQUENCE</scope>
</reference>
<protein>
    <submittedName>
        <fullName evidence="2">Uncharacterized protein</fullName>
    </submittedName>
</protein>
<feature type="non-terminal residue" evidence="2">
    <location>
        <position position="268"/>
    </location>
</feature>
<comment type="caution">
    <text evidence="2">The sequence shown here is derived from an EMBL/GenBank/DDBJ whole genome shotgun (WGS) entry which is preliminary data.</text>
</comment>
<dbReference type="EMBL" id="CAJNNW010029198">
    <property type="protein sequence ID" value="CAE8699426.1"/>
    <property type="molecule type" value="Genomic_DNA"/>
</dbReference>
<feature type="region of interest" description="Disordered" evidence="1">
    <location>
        <begin position="130"/>
        <end position="156"/>
    </location>
</feature>
<evidence type="ECO:0000313" key="2">
    <source>
        <dbReference type="EMBL" id="CAE8699426.1"/>
    </source>
</evidence>
<gene>
    <name evidence="2" type="ORF">PGLA2088_LOCUS31157</name>
</gene>
<dbReference type="AlphaFoldDB" id="A0A813KBB3"/>
<evidence type="ECO:0000256" key="1">
    <source>
        <dbReference type="SAM" id="MobiDB-lite"/>
    </source>
</evidence>